<evidence type="ECO:0000256" key="1">
    <source>
        <dbReference type="SAM" id="MobiDB-lite"/>
    </source>
</evidence>
<name>A0ABQ3SX09_9ACTN</name>
<accession>A0ABQ3SX09</accession>
<protein>
    <submittedName>
        <fullName evidence="2">Uncharacterized protein</fullName>
    </submittedName>
</protein>
<gene>
    <name evidence="2" type="ORF">Snoj_65640</name>
</gene>
<sequence>MPVGTDPGKVRGAADHPMGVIRMTHRSRTRRLALLSASTALVTGGLLPSATAFAAPAPVAAAAAAPTPAPPTTPPAQGAVKTTDPPSGITAELPGKAKVRMGAIPMESGSVDARVYGVETPAGATGFAVYDMPGDQMPLEDALKGFVDAYGLTGGGTLTSDNVRKTTVDGRPALDASLSGEDADGAAVGSIRFISDDDHLVMALTYGPEKNEKDLKAMHQQLLTSLRIP</sequence>
<keyword evidence="3" id="KW-1185">Reference proteome</keyword>
<dbReference type="EMBL" id="BNEC01000005">
    <property type="protein sequence ID" value="GHI72646.1"/>
    <property type="molecule type" value="Genomic_DNA"/>
</dbReference>
<comment type="caution">
    <text evidence="2">The sequence shown here is derived from an EMBL/GenBank/DDBJ whole genome shotgun (WGS) entry which is preliminary data.</text>
</comment>
<evidence type="ECO:0000313" key="3">
    <source>
        <dbReference type="Proteomes" id="UP000613974"/>
    </source>
</evidence>
<evidence type="ECO:0000313" key="2">
    <source>
        <dbReference type="EMBL" id="GHI72646.1"/>
    </source>
</evidence>
<organism evidence="2 3">
    <name type="scientific">Streptomyces nojiriensis</name>
    <dbReference type="NCBI Taxonomy" id="66374"/>
    <lineage>
        <taxon>Bacteria</taxon>
        <taxon>Bacillati</taxon>
        <taxon>Actinomycetota</taxon>
        <taxon>Actinomycetes</taxon>
        <taxon>Kitasatosporales</taxon>
        <taxon>Streptomycetaceae</taxon>
        <taxon>Streptomyces</taxon>
    </lineage>
</organism>
<proteinExistence type="predicted"/>
<feature type="region of interest" description="Disordered" evidence="1">
    <location>
        <begin position="64"/>
        <end position="88"/>
    </location>
</feature>
<dbReference type="Proteomes" id="UP000613974">
    <property type="component" value="Unassembled WGS sequence"/>
</dbReference>
<reference evidence="3" key="1">
    <citation type="submission" date="2023-07" db="EMBL/GenBank/DDBJ databases">
        <title>Whole genome shotgun sequence of Streptomyces nojiriensis NBRC 13794.</title>
        <authorList>
            <person name="Komaki H."/>
            <person name="Tamura T."/>
        </authorList>
    </citation>
    <scope>NUCLEOTIDE SEQUENCE [LARGE SCALE GENOMIC DNA]</scope>
    <source>
        <strain evidence="3">NBRC 13794</strain>
    </source>
</reference>